<feature type="region of interest" description="Disordered" evidence="1">
    <location>
        <begin position="1"/>
        <end position="36"/>
    </location>
</feature>
<gene>
    <name evidence="3" type="ORF">CDO52_24995</name>
</gene>
<evidence type="ECO:0000256" key="2">
    <source>
        <dbReference type="SAM" id="Phobius"/>
    </source>
</evidence>
<keyword evidence="2" id="KW-0472">Membrane</keyword>
<evidence type="ECO:0000313" key="4">
    <source>
        <dbReference type="Proteomes" id="UP000215005"/>
    </source>
</evidence>
<accession>A0A223SC32</accession>
<keyword evidence="4" id="KW-1185">Reference proteome</keyword>
<dbReference type="Proteomes" id="UP000215005">
    <property type="component" value="Chromosome"/>
</dbReference>
<name>A0A223SC32_9ACTN</name>
<feature type="transmembrane region" description="Helical" evidence="2">
    <location>
        <begin position="82"/>
        <end position="100"/>
    </location>
</feature>
<dbReference type="AlphaFoldDB" id="A0A223SC32"/>
<keyword evidence="2" id="KW-1133">Transmembrane helix</keyword>
<dbReference type="EMBL" id="CP022753">
    <property type="protein sequence ID" value="ASU85623.1"/>
    <property type="molecule type" value="Genomic_DNA"/>
</dbReference>
<sequence length="364" mass="38256">MHEDGSPTGDPEQRRAEDDGPGRVESGSADSSGVPYYVRYQDEPEPRAHRSARWTLAAVLLALYGAMLAYRVLIAGRLEQTALFYVGLPALIAVTIVLVARPRSPGGVTMGALTIGLLLAGPMLGEGVICLVIAAPLFYLVAGIMIFALNRLTRDDGPAGPRALVALPLVAVLALEGVGGLTYLPRDSAGSAERLVDATPGQVAAALGAAPEYGDVESTLLTALPFPAPVEARGGGLQVGARRVVEFRGRPFLGLSAPSTPRGMTLEVVQSEIGADGGRVVFLVTDDTTVARWLDLRQAEATWTAEGGKTRLSWTLSYERTYDPSWYFGPVQEYAMGEAAAYLADTFAAGAVAAGTPAEGGREW</sequence>
<dbReference type="KEGG" id="ngv:CDO52_24995"/>
<organism evidence="3 4">
    <name type="scientific">Nocardiopsis gilva YIM 90087</name>
    <dbReference type="NCBI Taxonomy" id="1235441"/>
    <lineage>
        <taxon>Bacteria</taxon>
        <taxon>Bacillati</taxon>
        <taxon>Actinomycetota</taxon>
        <taxon>Actinomycetes</taxon>
        <taxon>Streptosporangiales</taxon>
        <taxon>Nocardiopsidaceae</taxon>
        <taxon>Nocardiopsis</taxon>
    </lineage>
</organism>
<evidence type="ECO:0000256" key="1">
    <source>
        <dbReference type="SAM" id="MobiDB-lite"/>
    </source>
</evidence>
<feature type="transmembrane region" description="Helical" evidence="2">
    <location>
        <begin position="54"/>
        <end position="76"/>
    </location>
</feature>
<reference evidence="3 4" key="1">
    <citation type="submission" date="2017-08" db="EMBL/GenBank/DDBJ databases">
        <title>The complete genome sequence of Nocardiopsis gilva YIM 90087.</title>
        <authorList>
            <person name="Yin M."/>
            <person name="Tang S."/>
        </authorList>
    </citation>
    <scope>NUCLEOTIDE SEQUENCE [LARGE SCALE GENOMIC DNA]</scope>
    <source>
        <strain evidence="3 4">YIM 90087</strain>
    </source>
</reference>
<feature type="transmembrane region" description="Helical" evidence="2">
    <location>
        <begin position="164"/>
        <end position="184"/>
    </location>
</feature>
<dbReference type="RefSeq" id="WP_017621580.1">
    <property type="nucleotide sequence ID" value="NZ_ANBG01000427.1"/>
</dbReference>
<feature type="transmembrane region" description="Helical" evidence="2">
    <location>
        <begin position="131"/>
        <end position="152"/>
    </location>
</feature>
<feature type="compositionally biased region" description="Basic and acidic residues" evidence="1">
    <location>
        <begin position="1"/>
        <end position="22"/>
    </location>
</feature>
<proteinExistence type="predicted"/>
<keyword evidence="2" id="KW-0812">Transmembrane</keyword>
<evidence type="ECO:0000313" key="3">
    <source>
        <dbReference type="EMBL" id="ASU85623.1"/>
    </source>
</evidence>
<protein>
    <submittedName>
        <fullName evidence="3">Uncharacterized protein</fullName>
    </submittedName>
</protein>